<reference evidence="3" key="3">
    <citation type="journal article" date="2009" name="World J. Microbiol. Biotechnol.">
        <title>Transfer of the chromosomally encoded tetracycline resistance gene tet(M) from marine bacteria to Escherichia coli and Enterococcus faecalis.</title>
        <authorList>
            <person name="Neela F.A."/>
            <person name="Nonaka L."/>
            <person name="Suzuki S."/>
            <person name="Rahman M.H."/>
        </authorList>
    </citation>
    <scope>NUCLEOTIDE SEQUENCE</scope>
    <source>
        <strain evidence="3">04Ya311</strain>
        <plasmid evidence="3">pAQU1</plasmid>
    </source>
</reference>
<organism evidence="3">
    <name type="scientific">Photobacterium damselae subsp. damselae</name>
    <name type="common">Listonella damsela</name>
    <dbReference type="NCBI Taxonomy" id="85581"/>
    <lineage>
        <taxon>Bacteria</taxon>
        <taxon>Pseudomonadati</taxon>
        <taxon>Pseudomonadota</taxon>
        <taxon>Gammaproteobacteria</taxon>
        <taxon>Vibrionales</taxon>
        <taxon>Vibrionaceae</taxon>
        <taxon>Photobacterium</taxon>
    </lineage>
</organism>
<evidence type="ECO:0008006" key="4">
    <source>
        <dbReference type="Google" id="ProtNLM"/>
    </source>
</evidence>
<dbReference type="EMBL" id="AB571865">
    <property type="protein sequence ID" value="BAL43399.1"/>
    <property type="molecule type" value="Genomic_DNA"/>
</dbReference>
<feature type="region of interest" description="Disordered" evidence="1">
    <location>
        <begin position="118"/>
        <end position="147"/>
    </location>
</feature>
<evidence type="ECO:0000256" key="2">
    <source>
        <dbReference type="SAM" id="Phobius"/>
    </source>
</evidence>
<sequence length="147" mass="16308">MHYLILCYIGIMKFVEGKSMKHVINIIGLFLLLLGFVMAADTAWGWALMSVPVMYWTLGFVLLVHKSPFAAIVFWSAVAYIQWQVALVAMMAFILFVGMRAVYSGGVNKIGTGRCAKKKRHNPATGLPMMGHKGMDVDSNGNPFNTF</sequence>
<name>H1A9W4_PHODD</name>
<reference evidence="3" key="4">
    <citation type="journal article" date="2012" name="Microbes Environ.">
        <title>Novel conjugative transferable multiple drug resistance plasmid pAQU1 from Photobacterium damselae subsp. damselae isolated from marine aquaculture environment.</title>
        <authorList>
            <person name="Nonaka L."/>
            <person name="Maruyama F."/>
            <person name="Miyamoto M."/>
            <person name="Miyakoshi M."/>
            <person name="Kurokawa K."/>
            <person name="Masuda M."/>
        </authorList>
    </citation>
    <scope>NUCLEOTIDE SEQUENCE</scope>
    <source>
        <strain evidence="3">04Ya311</strain>
        <plasmid evidence="3">pAQU1</plasmid>
    </source>
</reference>
<keyword evidence="2" id="KW-1133">Transmembrane helix</keyword>
<feature type="transmembrane region" description="Helical" evidence="2">
    <location>
        <begin position="53"/>
        <end position="78"/>
    </location>
</feature>
<protein>
    <recommendedName>
        <fullName evidence="4">Permease</fullName>
    </recommendedName>
</protein>
<accession>H1A9W4</accession>
<dbReference type="AlphaFoldDB" id="H1A9W4"/>
<keyword evidence="3" id="KW-0614">Plasmid</keyword>
<keyword evidence="2" id="KW-0812">Transmembrane</keyword>
<keyword evidence="2" id="KW-0472">Membrane</keyword>
<proteinExistence type="predicted"/>
<feature type="transmembrane region" description="Helical" evidence="2">
    <location>
        <begin position="23"/>
        <end position="47"/>
    </location>
</feature>
<evidence type="ECO:0000256" key="1">
    <source>
        <dbReference type="SAM" id="MobiDB-lite"/>
    </source>
</evidence>
<geneLocation type="plasmid" evidence="3">
    <name>pAQU1</name>
</geneLocation>
<reference evidence="3" key="1">
    <citation type="journal article" date="2007" name="J. Microbiol.">
        <title>The diversity of multi-drug resistance profiles in tetracycline-resistant Vibrio species isolated from coastal sediments and seawater.</title>
        <authorList>
            <person name="Neela F.A."/>
            <person name="Nonaka L."/>
            <person name="Suzuki S."/>
        </authorList>
    </citation>
    <scope>NUCLEOTIDE SEQUENCE</scope>
    <source>
        <strain evidence="3">04Ya311</strain>
        <plasmid evidence="3">pAQU1</plasmid>
    </source>
</reference>
<reference evidence="3" key="2">
    <citation type="journal article" date="2007" name="Microbes Environ.">
        <title>Distribution of tetracycline resistance gene, tet(M) in Gram-positive and Gram-negative bacteria isolated from sediment and seawater at a coastal aquaculture site in Japan.</title>
        <authorList>
            <person name="Nonaka L."/>
            <person name="Ikeno K."/>
            <person name="Suzuki S."/>
        </authorList>
    </citation>
    <scope>NUCLEOTIDE SEQUENCE</scope>
    <source>
        <strain evidence="3">04Ya311</strain>
        <plasmid evidence="3">pAQU1</plasmid>
    </source>
</reference>
<evidence type="ECO:0000313" key="3">
    <source>
        <dbReference type="EMBL" id="BAL43399.1"/>
    </source>
</evidence>